<evidence type="ECO:0000256" key="4">
    <source>
        <dbReference type="ARBA" id="ARBA00022679"/>
    </source>
</evidence>
<reference evidence="7 8" key="1">
    <citation type="submission" date="2021-01" db="EMBL/GenBank/DDBJ databases">
        <title>Whole genome shotgun sequence of Verrucosispora qiuiae NBRC 106684.</title>
        <authorList>
            <person name="Komaki H."/>
            <person name="Tamura T."/>
        </authorList>
    </citation>
    <scope>NUCLEOTIDE SEQUENCE [LARGE SCALE GENOMIC DNA]</scope>
    <source>
        <strain evidence="7 8">NBRC 106684</strain>
    </source>
</reference>
<dbReference type="InterPro" id="IPR009695">
    <property type="entry name" value="Diacylglyc_glucosyltr_N"/>
</dbReference>
<evidence type="ECO:0000313" key="8">
    <source>
        <dbReference type="Proteomes" id="UP000653076"/>
    </source>
</evidence>
<dbReference type="SUPFAM" id="SSF53756">
    <property type="entry name" value="UDP-Glycosyltransferase/glycogen phosphorylase"/>
    <property type="match status" value="1"/>
</dbReference>
<comment type="similarity">
    <text evidence="2">Belongs to the glycosyltransferase 28 family.</text>
</comment>
<organism evidence="7 8">
    <name type="scientific">Micromonospora qiuiae</name>
    <dbReference type="NCBI Taxonomy" id="502268"/>
    <lineage>
        <taxon>Bacteria</taxon>
        <taxon>Bacillati</taxon>
        <taxon>Actinomycetota</taxon>
        <taxon>Actinomycetes</taxon>
        <taxon>Micromonosporales</taxon>
        <taxon>Micromonosporaceae</taxon>
        <taxon>Micromonospora</taxon>
    </lineage>
</organism>
<dbReference type="Pfam" id="PF04101">
    <property type="entry name" value="Glyco_tran_28_C"/>
    <property type="match status" value="1"/>
</dbReference>
<evidence type="ECO:0000313" key="7">
    <source>
        <dbReference type="EMBL" id="GIJ27224.1"/>
    </source>
</evidence>
<name>A0ABQ4JAM1_9ACTN</name>
<evidence type="ECO:0000256" key="2">
    <source>
        <dbReference type="ARBA" id="ARBA00006962"/>
    </source>
</evidence>
<keyword evidence="3" id="KW-0328">Glycosyltransferase</keyword>
<feature type="domain" description="Diacylglycerol glucosyltransferase N-terminal" evidence="6">
    <location>
        <begin position="60"/>
        <end position="215"/>
    </location>
</feature>
<dbReference type="PANTHER" id="PTHR43025:SF3">
    <property type="entry name" value="MONOGALACTOSYLDIACYLGLYCEROL SYNTHASE 1, CHLOROPLASTIC"/>
    <property type="match status" value="1"/>
</dbReference>
<sequence>MNQPRRLTLAPGADLTGGIRAPSRDAIVAPTDARADRGDPVGHPDRGRVLVVSADIGAGHDAAAAELADRLAAHGIMVERLNFFAALPRPLHSVFREGYRAMLRWLPWSYDALFTITDRSPLAVRAIRTALRLASRRMLLRLPPGTSLVVTTFPFANQVLGPLRHRGRLDASVVTYVTDFVVHPTWMAPGIDTYCVIHRAAQRHAAAHGAHDVRVVSPLVSARFASSPSDDKRAARARFGLPEQERLALIVAGSWGVGDVVRTAAEVLATGCVTPVVVCGRNDELRRRLHAFPGHVLGWVDDMPTLMRAVDVVVENAGGLTCQQSLAAGLPTVTYRPIPGHGRANAEVLAEAGLTTYVTTAAHLRPALTALTTAQNDAPVVAATDMAAVVSEAVRRSARATRRRNDPPVP</sequence>
<keyword evidence="8" id="KW-1185">Reference proteome</keyword>
<proteinExistence type="inferred from homology"/>
<keyword evidence="4" id="KW-0808">Transferase</keyword>
<accession>A0ABQ4JAM1</accession>
<evidence type="ECO:0000256" key="1">
    <source>
        <dbReference type="ARBA" id="ARBA00004370"/>
    </source>
</evidence>
<dbReference type="Pfam" id="PF06925">
    <property type="entry name" value="MGDG_synth"/>
    <property type="match status" value="1"/>
</dbReference>
<dbReference type="EMBL" id="BOPC01000030">
    <property type="protein sequence ID" value="GIJ27224.1"/>
    <property type="molecule type" value="Genomic_DNA"/>
</dbReference>
<evidence type="ECO:0008006" key="9">
    <source>
        <dbReference type="Google" id="ProtNLM"/>
    </source>
</evidence>
<dbReference type="Proteomes" id="UP000653076">
    <property type="component" value="Unassembled WGS sequence"/>
</dbReference>
<feature type="domain" description="Glycosyl transferase family 28 C-terminal" evidence="5">
    <location>
        <begin position="250"/>
        <end position="363"/>
    </location>
</feature>
<gene>
    <name evidence="7" type="ORF">Vqi01_23860</name>
</gene>
<protein>
    <recommendedName>
        <fullName evidence="9">UDP-N-acetylglucosamine:LPS N-acetylglucosamine transferase</fullName>
    </recommendedName>
</protein>
<evidence type="ECO:0000259" key="6">
    <source>
        <dbReference type="Pfam" id="PF06925"/>
    </source>
</evidence>
<dbReference type="InterPro" id="IPR050519">
    <property type="entry name" value="Glycosyltransf_28_UgtP"/>
</dbReference>
<comment type="caution">
    <text evidence="7">The sequence shown here is derived from an EMBL/GenBank/DDBJ whole genome shotgun (WGS) entry which is preliminary data.</text>
</comment>
<evidence type="ECO:0000259" key="5">
    <source>
        <dbReference type="Pfam" id="PF04101"/>
    </source>
</evidence>
<dbReference type="PANTHER" id="PTHR43025">
    <property type="entry name" value="MONOGALACTOSYLDIACYLGLYCEROL SYNTHASE"/>
    <property type="match status" value="1"/>
</dbReference>
<evidence type="ECO:0000256" key="3">
    <source>
        <dbReference type="ARBA" id="ARBA00022676"/>
    </source>
</evidence>
<comment type="subcellular location">
    <subcellularLocation>
        <location evidence="1">Membrane</location>
    </subcellularLocation>
</comment>
<dbReference type="Gene3D" id="3.40.50.2000">
    <property type="entry name" value="Glycogen Phosphorylase B"/>
    <property type="match status" value="1"/>
</dbReference>
<dbReference type="InterPro" id="IPR007235">
    <property type="entry name" value="Glyco_trans_28_C"/>
</dbReference>